<dbReference type="SMART" id="SM01114">
    <property type="entry name" value="CXC"/>
    <property type="match status" value="1"/>
</dbReference>
<evidence type="ECO:0000313" key="20">
    <source>
        <dbReference type="Ensembl" id="ENSENLP00000053619.1"/>
    </source>
</evidence>
<keyword evidence="8 17" id="KW-0067">ATP-binding</keyword>
<comment type="cofactor">
    <cofactor evidence="1">
        <name>[4Fe-4S] cluster</name>
        <dbReference type="ChEBI" id="CHEBI:49883"/>
    </cofactor>
</comment>
<dbReference type="GO" id="GO:0005634">
    <property type="term" value="C:nucleus"/>
    <property type="evidence" value="ECO:0007669"/>
    <property type="project" value="UniProtKB-SubCell"/>
</dbReference>
<dbReference type="Gene3D" id="3.40.850.10">
    <property type="entry name" value="Kinesin motor domain"/>
    <property type="match status" value="1"/>
</dbReference>
<dbReference type="InterPro" id="IPR019821">
    <property type="entry name" value="Kinesin_motor_CS"/>
</dbReference>
<reference evidence="20" key="1">
    <citation type="submission" date="2021-04" db="EMBL/GenBank/DDBJ databases">
        <authorList>
            <consortium name="Wellcome Sanger Institute Data Sharing"/>
        </authorList>
    </citation>
    <scope>NUCLEOTIDE SEQUENCE [LARGE SCALE GENOMIC DNA]</scope>
</reference>
<feature type="coiled-coil region" evidence="18">
    <location>
        <begin position="379"/>
        <end position="434"/>
    </location>
</feature>
<keyword evidence="4" id="KW-0963">Cytoplasm</keyword>
<dbReference type="GO" id="GO:0005829">
    <property type="term" value="C:cytosol"/>
    <property type="evidence" value="ECO:0007669"/>
    <property type="project" value="UniProtKB-ARBA"/>
</dbReference>
<keyword evidence="15" id="KW-0539">Nucleus</keyword>
<dbReference type="InterPro" id="IPR046341">
    <property type="entry name" value="SET_dom_sf"/>
</dbReference>
<dbReference type="PANTHER" id="PTHR47969:SF15">
    <property type="entry name" value="CHROMOSOME-ASSOCIATED KINESIN KIF4A-RELATED"/>
    <property type="match status" value="1"/>
</dbReference>
<evidence type="ECO:0000256" key="13">
    <source>
        <dbReference type="ARBA" id="ARBA00023175"/>
    </source>
</evidence>
<dbReference type="InterPro" id="IPR033467">
    <property type="entry name" value="Tesmin/TSO1-like_CXC"/>
</dbReference>
<evidence type="ECO:0000256" key="14">
    <source>
        <dbReference type="ARBA" id="ARBA00023212"/>
    </source>
</evidence>
<keyword evidence="9" id="KW-0408">Iron</keyword>
<keyword evidence="10" id="KW-0411">Iron-sulfur</keyword>
<evidence type="ECO:0000256" key="15">
    <source>
        <dbReference type="ARBA" id="ARBA00023242"/>
    </source>
</evidence>
<dbReference type="SUPFAM" id="SSF82199">
    <property type="entry name" value="SET domain"/>
    <property type="match status" value="1"/>
</dbReference>
<dbReference type="GO" id="GO:0051231">
    <property type="term" value="P:spindle elongation"/>
    <property type="evidence" value="ECO:0007669"/>
    <property type="project" value="TreeGrafter"/>
</dbReference>
<evidence type="ECO:0000256" key="1">
    <source>
        <dbReference type="ARBA" id="ARBA00001966"/>
    </source>
</evidence>
<keyword evidence="7 17" id="KW-0547">Nucleotide-binding</keyword>
<evidence type="ECO:0000256" key="10">
    <source>
        <dbReference type="ARBA" id="ARBA00023014"/>
    </source>
</evidence>
<evidence type="ECO:0000256" key="17">
    <source>
        <dbReference type="PROSITE-ProRule" id="PRU00283"/>
    </source>
</evidence>
<keyword evidence="12" id="KW-0238">DNA-binding</keyword>
<accession>A0A665XCI3</accession>
<evidence type="ECO:0000256" key="4">
    <source>
        <dbReference type="ARBA" id="ARBA00022490"/>
    </source>
</evidence>
<evidence type="ECO:0000256" key="2">
    <source>
        <dbReference type="ARBA" id="ARBA00004123"/>
    </source>
</evidence>
<keyword evidence="21" id="KW-1185">Reference proteome</keyword>
<reference evidence="20" key="3">
    <citation type="submission" date="2025-09" db="UniProtKB">
        <authorList>
            <consortium name="Ensembl"/>
        </authorList>
    </citation>
    <scope>IDENTIFICATION</scope>
</reference>
<keyword evidence="6" id="KW-0479">Metal-binding</keyword>
<proteinExistence type="inferred from homology"/>
<dbReference type="InterPro" id="IPR036961">
    <property type="entry name" value="Kinesin_motor_dom_sf"/>
</dbReference>
<dbReference type="GO" id="GO:0003677">
    <property type="term" value="F:DNA binding"/>
    <property type="evidence" value="ECO:0007669"/>
    <property type="project" value="UniProtKB-KW"/>
</dbReference>
<dbReference type="FunFam" id="3.40.850.10:FF:000038">
    <property type="entry name" value="chromosome-associated kinesin KIF4A"/>
    <property type="match status" value="1"/>
</dbReference>
<dbReference type="Proteomes" id="UP000472264">
    <property type="component" value="Chromosome 14"/>
</dbReference>
<dbReference type="GO" id="GO:0005524">
    <property type="term" value="F:ATP binding"/>
    <property type="evidence" value="ECO:0007669"/>
    <property type="project" value="UniProtKB-UniRule"/>
</dbReference>
<dbReference type="GO" id="GO:0046872">
    <property type="term" value="F:metal ion binding"/>
    <property type="evidence" value="ECO:0007669"/>
    <property type="project" value="UniProtKB-KW"/>
</dbReference>
<organism evidence="20 21">
    <name type="scientific">Echeneis naucrates</name>
    <name type="common">Live sharksucker</name>
    <dbReference type="NCBI Taxonomy" id="173247"/>
    <lineage>
        <taxon>Eukaryota</taxon>
        <taxon>Metazoa</taxon>
        <taxon>Chordata</taxon>
        <taxon>Craniata</taxon>
        <taxon>Vertebrata</taxon>
        <taxon>Euteleostomi</taxon>
        <taxon>Actinopterygii</taxon>
        <taxon>Neopterygii</taxon>
        <taxon>Teleostei</taxon>
        <taxon>Neoteleostei</taxon>
        <taxon>Acanthomorphata</taxon>
        <taxon>Carangaria</taxon>
        <taxon>Carangiformes</taxon>
        <taxon>Echeneidae</taxon>
        <taxon>Echeneis</taxon>
    </lineage>
</organism>
<evidence type="ECO:0000256" key="16">
    <source>
        <dbReference type="ARBA" id="ARBA00034078"/>
    </source>
</evidence>
<dbReference type="GO" id="GO:0005875">
    <property type="term" value="C:microtubule associated complex"/>
    <property type="evidence" value="ECO:0007669"/>
    <property type="project" value="TreeGrafter"/>
</dbReference>
<dbReference type="GO" id="GO:0007052">
    <property type="term" value="P:mitotic spindle organization"/>
    <property type="evidence" value="ECO:0007669"/>
    <property type="project" value="TreeGrafter"/>
</dbReference>
<dbReference type="GO" id="GO:0008017">
    <property type="term" value="F:microtubule binding"/>
    <property type="evidence" value="ECO:0007669"/>
    <property type="project" value="InterPro"/>
</dbReference>
<dbReference type="GO" id="GO:0007018">
    <property type="term" value="P:microtubule-based movement"/>
    <property type="evidence" value="ECO:0007669"/>
    <property type="project" value="InterPro"/>
</dbReference>
<dbReference type="InterPro" id="IPR027417">
    <property type="entry name" value="P-loop_NTPase"/>
</dbReference>
<dbReference type="AlphaFoldDB" id="A0A665XCI3"/>
<dbReference type="PRINTS" id="PR00380">
    <property type="entry name" value="KINESINHEAVY"/>
</dbReference>
<feature type="domain" description="Kinesin motor" evidence="19">
    <location>
        <begin position="8"/>
        <end position="336"/>
    </location>
</feature>
<keyword evidence="11 18" id="KW-0175">Coiled coil</keyword>
<evidence type="ECO:0000313" key="21">
    <source>
        <dbReference type="Proteomes" id="UP000472264"/>
    </source>
</evidence>
<dbReference type="PROSITE" id="PS50067">
    <property type="entry name" value="KINESIN_MOTOR_2"/>
    <property type="match status" value="1"/>
</dbReference>
<evidence type="ECO:0000256" key="12">
    <source>
        <dbReference type="ARBA" id="ARBA00023125"/>
    </source>
</evidence>
<feature type="binding site" evidence="17">
    <location>
        <begin position="87"/>
        <end position="94"/>
    </location>
    <ligand>
        <name>ATP</name>
        <dbReference type="ChEBI" id="CHEBI:30616"/>
    </ligand>
</feature>
<evidence type="ECO:0000256" key="6">
    <source>
        <dbReference type="ARBA" id="ARBA00022723"/>
    </source>
</evidence>
<dbReference type="Gene3D" id="2.170.270.10">
    <property type="entry name" value="SET domain"/>
    <property type="match status" value="1"/>
</dbReference>
<dbReference type="Ensembl" id="ENSENLT00000054893.1">
    <property type="protein sequence ID" value="ENSENLP00000053619.1"/>
    <property type="gene ID" value="ENSENLG00000022320.1"/>
</dbReference>
<evidence type="ECO:0000256" key="11">
    <source>
        <dbReference type="ARBA" id="ARBA00023054"/>
    </source>
</evidence>
<dbReference type="Pfam" id="PF25764">
    <property type="entry name" value="KIF21A_4th"/>
    <property type="match status" value="1"/>
</dbReference>
<keyword evidence="14" id="KW-0206">Cytoskeleton</keyword>
<dbReference type="GO" id="GO:0051536">
    <property type="term" value="F:iron-sulfur cluster binding"/>
    <property type="evidence" value="ECO:0007669"/>
    <property type="project" value="UniProtKB-KW"/>
</dbReference>
<evidence type="ECO:0000256" key="5">
    <source>
        <dbReference type="ARBA" id="ARBA00022701"/>
    </source>
</evidence>
<dbReference type="CDD" id="cd01372">
    <property type="entry name" value="KISc_KIF4"/>
    <property type="match status" value="1"/>
</dbReference>
<name>A0A665XCI3_ECHNA</name>
<feature type="coiled-coil region" evidence="18">
    <location>
        <begin position="674"/>
        <end position="708"/>
    </location>
</feature>
<evidence type="ECO:0000256" key="8">
    <source>
        <dbReference type="ARBA" id="ARBA00022840"/>
    </source>
</evidence>
<evidence type="ECO:0000259" key="19">
    <source>
        <dbReference type="PROSITE" id="PS50067"/>
    </source>
</evidence>
<evidence type="ECO:0000256" key="7">
    <source>
        <dbReference type="ARBA" id="ARBA00022741"/>
    </source>
</evidence>
<evidence type="ECO:0000256" key="3">
    <source>
        <dbReference type="ARBA" id="ARBA00004245"/>
    </source>
</evidence>
<evidence type="ECO:0000256" key="18">
    <source>
        <dbReference type="SAM" id="Coils"/>
    </source>
</evidence>
<evidence type="ECO:0000256" key="9">
    <source>
        <dbReference type="ARBA" id="ARBA00023004"/>
    </source>
</evidence>
<dbReference type="GO" id="GO:0003777">
    <property type="term" value="F:microtubule motor activity"/>
    <property type="evidence" value="ECO:0007669"/>
    <property type="project" value="InterPro"/>
</dbReference>
<dbReference type="PANTHER" id="PTHR47969">
    <property type="entry name" value="CHROMOSOME-ASSOCIATED KINESIN KIF4A-RELATED"/>
    <property type="match status" value="1"/>
</dbReference>
<gene>
    <name evidence="20" type="primary">kif4</name>
</gene>
<feature type="coiled-coil region" evidence="18">
    <location>
        <begin position="840"/>
        <end position="881"/>
    </location>
</feature>
<keyword evidence="5" id="KW-0493">Microtubule</keyword>
<feature type="coiled-coil region" evidence="18">
    <location>
        <begin position="528"/>
        <end position="634"/>
    </location>
</feature>
<dbReference type="SUPFAM" id="SSF52540">
    <property type="entry name" value="P-loop containing nucleoside triphosphate hydrolases"/>
    <property type="match status" value="1"/>
</dbReference>
<dbReference type="PROSITE" id="PS00411">
    <property type="entry name" value="KINESIN_MOTOR_1"/>
    <property type="match status" value="1"/>
</dbReference>
<dbReference type="GO" id="GO:0005874">
    <property type="term" value="C:microtubule"/>
    <property type="evidence" value="ECO:0007669"/>
    <property type="project" value="UniProtKB-KW"/>
</dbReference>
<dbReference type="SMART" id="SM00129">
    <property type="entry name" value="KISc"/>
    <property type="match status" value="1"/>
</dbReference>
<dbReference type="InterPro" id="IPR027640">
    <property type="entry name" value="Kinesin-like_fam"/>
</dbReference>
<comment type="subcellular location">
    <subcellularLocation>
        <location evidence="3">Cytoplasm</location>
        <location evidence="3">Cytoskeleton</location>
    </subcellularLocation>
    <subcellularLocation>
        <location evidence="2">Nucleus</location>
    </subcellularLocation>
</comment>
<comment type="cofactor">
    <cofactor evidence="16">
        <name>[2Fe-2S] cluster</name>
        <dbReference type="ChEBI" id="CHEBI:190135"/>
    </cofactor>
</comment>
<comment type="similarity">
    <text evidence="17">Belongs to the TRAFAC class myosin-kinesin ATPase superfamily. Kinesin family.</text>
</comment>
<dbReference type="Pfam" id="PF00225">
    <property type="entry name" value="Kinesin"/>
    <property type="match status" value="1"/>
</dbReference>
<sequence>MKDAKVIPVRVALRCRPLVPKEINEGCQCCLTFVPEEPQVIVGTEKAFTYDFVFDPNAEQEEVFGTAVSPLLCGLFKGYHATVLAYGQTGSGKTFSMGGTYTSAQENDPSVGVIPRVIRRIFEERERRTDCEFSLAVSYLEIYNEDILDLLCASKDKPAISIREDPKDGIKIVGLTERHVFSAQEMVGCLELGNSARTVGSTAMNAASSRSHAIFTITLEQRRGTDKADSVVSKLHLVDLAGSERQKKTKAEGDRLKEGISINRGLLSLGNVISALGDESKKNTFVPYRDSKLTRLLQDSLGGNSHTLMIACVSPADSNMEETINTLRYADRARKIKNKPIVNVDPRAAEMNRLKQQVQELQVMLLHARGGVAPSPEKVTNLLERNRALQDENNKLSRELSEAAGQTALMFEKIIMTEQTNEKLQSKLEQLQHHAACTVNLEKLLETLEDQELKENVEVMRNLQDLILELKAFTATDSDNSPEAFTTHHALRQAQLSKELIELNKVLSLKEAFVRKMCQNDSQLEPMQSEHQKNVHTLQSAVDSLQKEKEELILALQSAKKDTNQAKLSEQRRKRLQELEGQLVDMKKKLLEQSKLLKLKESSVQKVNKLMQEIQAMKTQRTQLMRQMREDSEKFRNWKSKKDREVLQLKEKDRKRQYEILKLERDFQKQANVLRRKTEEAAAANKRLKDALQKRSEVAEKRKDTQNRGIEGAAARVKTWLLNEVEVMVSTEEARRHLSDLLEDRKVLAQEINHLKQQIDAGEKPAAKIRRRTLIISELENHGVLETPLTKQVENLETEMGLRNAQIADLQQKLLVADNEGRLKQRIDGLTSIVDAKCALKVLMSELVSAKTASAKLESELKQEKGNAQDLRKMLAEERNVMSTMDMEHQQQLVELEQGHQEKVLMSVYGLFCRRQCCVFLYINCVIGSPYIVFEQKLSLLQLASGKKNLLPPINNEKILDDSFEYIPPKVKVFKDEIGGQLVIIWRDYKQPLFIQCACKGRCSNKQCRCRKGKMTCGENCQCDHEKCRNMDKQPPAEVSLLIYSTSLLHVIRQIFIIQI</sequence>
<dbReference type="InterPro" id="IPR001752">
    <property type="entry name" value="Kinesin_motor_dom"/>
</dbReference>
<keyword evidence="13 17" id="KW-0505">Motor protein</keyword>
<reference evidence="20" key="2">
    <citation type="submission" date="2025-08" db="UniProtKB">
        <authorList>
            <consortium name="Ensembl"/>
        </authorList>
    </citation>
    <scope>IDENTIFICATION</scope>
</reference>
<protein>
    <submittedName>
        <fullName evidence="20">Chromosome-associated kinesin KIF4-like</fullName>
    </submittedName>
</protein>